<dbReference type="SUPFAM" id="SSF69279">
    <property type="entry name" value="Phage tail proteins"/>
    <property type="match status" value="1"/>
</dbReference>
<evidence type="ECO:0008006" key="3">
    <source>
        <dbReference type="Google" id="ProtNLM"/>
    </source>
</evidence>
<dbReference type="Proteomes" id="UP000252517">
    <property type="component" value="Unassembled WGS sequence"/>
</dbReference>
<comment type="caution">
    <text evidence="1">The sequence shown here is derived from an EMBL/GenBank/DDBJ whole genome shotgun (WGS) entry which is preliminary data.</text>
</comment>
<gene>
    <name evidence="1" type="ORF">TH25_19195</name>
</gene>
<dbReference type="EMBL" id="JPWH01000019">
    <property type="protein sequence ID" value="RCK44789.1"/>
    <property type="molecule type" value="Genomic_DNA"/>
</dbReference>
<name>A0A367WUB4_9PROT</name>
<accession>A0A367WUB4</accession>
<dbReference type="OrthoDB" id="4070623at2"/>
<dbReference type="RefSeq" id="WP_114089781.1">
    <property type="nucleotide sequence ID" value="NZ_JPWH01000019.1"/>
</dbReference>
<sequence>MTPAYQIIADNIDVTATLAKYLNSLRIVDKTGIEADECEIELCAPEETIHLPRRGVRLQVLIGYDGNLVDKGTFIVDQVGESGPPDRITISGCSADFQGAFKVQREESYSDKTLGEILTTIAKRQNLIPAIEDGLSAIVISHIDQTNESDLNFLTRLGKDYDAIATVKAGRLLFTPVGYTKTISGIALPTAKISRSDNVSHRFEISDRESTYTGVRAKWRDQAANKTRYSTAGEGENWKTLKRDFPNAITAYHSARAEWARMQRGQQSINLQLANGNPVIHAGQPLELQGWRQEITVVKWITGEVTHELSDGGFTTSFNAEDRTI</sequence>
<evidence type="ECO:0000313" key="2">
    <source>
        <dbReference type="Proteomes" id="UP000252517"/>
    </source>
</evidence>
<proteinExistence type="predicted"/>
<dbReference type="Pfam" id="PF05954">
    <property type="entry name" value="Phage_GPD"/>
    <property type="match status" value="1"/>
</dbReference>
<protein>
    <recommendedName>
        <fullName evidence="3">Phage late control protein</fullName>
    </recommendedName>
</protein>
<evidence type="ECO:0000313" key="1">
    <source>
        <dbReference type="EMBL" id="RCK44789.1"/>
    </source>
</evidence>
<organism evidence="1 2">
    <name type="scientific">Thalassospira profundimaris</name>
    <dbReference type="NCBI Taxonomy" id="502049"/>
    <lineage>
        <taxon>Bacteria</taxon>
        <taxon>Pseudomonadati</taxon>
        <taxon>Pseudomonadota</taxon>
        <taxon>Alphaproteobacteria</taxon>
        <taxon>Rhodospirillales</taxon>
        <taxon>Thalassospiraceae</taxon>
        <taxon>Thalassospira</taxon>
    </lineage>
</organism>
<reference evidence="1 2" key="1">
    <citation type="submission" date="2014-07" db="EMBL/GenBank/DDBJ databases">
        <title>Draft genome sequence of Thalassospira profundimaris S25-3-2.</title>
        <authorList>
            <person name="Lai Q."/>
            <person name="Shao Z."/>
        </authorList>
    </citation>
    <scope>NUCLEOTIDE SEQUENCE [LARGE SCALE GENOMIC DNA]</scope>
    <source>
        <strain evidence="1 2">S25-3-2</strain>
    </source>
</reference>
<dbReference type="AlphaFoldDB" id="A0A367WUB4"/>